<dbReference type="InterPro" id="IPR006461">
    <property type="entry name" value="PLAC_motif_containing"/>
</dbReference>
<reference evidence="3" key="1">
    <citation type="submission" date="2025-08" db="UniProtKB">
        <authorList>
            <consortium name="Ensembl"/>
        </authorList>
    </citation>
    <scope>IDENTIFICATION</scope>
</reference>
<feature type="region of interest" description="Disordered" evidence="2">
    <location>
        <begin position="176"/>
        <end position="195"/>
    </location>
</feature>
<evidence type="ECO:0000313" key="3">
    <source>
        <dbReference type="Ensembl" id="ENSCVAP00000009397.1"/>
    </source>
</evidence>
<sequence>SLKPSVTNQPSVLLDVALKGHNIMPEGAWTTHLCDCFADANTCCYGFWCCPCLACTVSGKFQECYCLPLCDIMSPAAFTACGVPIFIPPASLTLRASIRNRYGIKGSICNDMVVSAFCLWCSWCQMHRELKARDKTTVVITQPAPAPVINVQANPVMVVNQAPGLQYANPNPAPPPSGYGAQYNNPNPPPYPYGV</sequence>
<dbReference type="Proteomes" id="UP000265020">
    <property type="component" value="Unassembled WGS sequence"/>
</dbReference>
<dbReference type="PANTHER" id="PTHR15907">
    <property type="entry name" value="DUF614 FAMILY PROTEIN-RELATED"/>
    <property type="match status" value="1"/>
</dbReference>
<dbReference type="NCBIfam" id="TIGR01571">
    <property type="entry name" value="A_thal_Cys_rich"/>
    <property type="match status" value="1"/>
</dbReference>
<name>A0A3Q2CUM0_CYPVA</name>
<feature type="compositionally biased region" description="Pro residues" evidence="2">
    <location>
        <begin position="186"/>
        <end position="195"/>
    </location>
</feature>
<dbReference type="Pfam" id="PF04749">
    <property type="entry name" value="PLAC8"/>
    <property type="match status" value="1"/>
</dbReference>
<proteinExistence type="inferred from homology"/>
<dbReference type="OMA" id="GHNIMPE"/>
<evidence type="ECO:0000256" key="1">
    <source>
        <dbReference type="ARBA" id="ARBA00009024"/>
    </source>
</evidence>
<comment type="similarity">
    <text evidence="1">Belongs to the cornifelin family.</text>
</comment>
<evidence type="ECO:0000256" key="2">
    <source>
        <dbReference type="SAM" id="MobiDB-lite"/>
    </source>
</evidence>
<accession>A0A3Q2CUM0</accession>
<keyword evidence="4" id="KW-1185">Reference proteome</keyword>
<evidence type="ECO:0000313" key="4">
    <source>
        <dbReference type="Proteomes" id="UP000265020"/>
    </source>
</evidence>
<protein>
    <submittedName>
        <fullName evidence="3">Cornifelin homolog B-like</fullName>
    </submittedName>
</protein>
<dbReference type="GeneTree" id="ENSGT00940000163701"/>
<dbReference type="Ensembl" id="ENSCVAT00000015803.1">
    <property type="protein sequence ID" value="ENSCVAP00000009397.1"/>
    <property type="gene ID" value="ENSCVAG00000011369.1"/>
</dbReference>
<organism evidence="3 4">
    <name type="scientific">Cyprinodon variegatus</name>
    <name type="common">Sheepshead minnow</name>
    <dbReference type="NCBI Taxonomy" id="28743"/>
    <lineage>
        <taxon>Eukaryota</taxon>
        <taxon>Metazoa</taxon>
        <taxon>Chordata</taxon>
        <taxon>Craniata</taxon>
        <taxon>Vertebrata</taxon>
        <taxon>Euteleostomi</taxon>
        <taxon>Actinopterygii</taxon>
        <taxon>Neopterygii</taxon>
        <taxon>Teleostei</taxon>
        <taxon>Neoteleostei</taxon>
        <taxon>Acanthomorphata</taxon>
        <taxon>Ovalentaria</taxon>
        <taxon>Atherinomorphae</taxon>
        <taxon>Cyprinodontiformes</taxon>
        <taxon>Cyprinodontidae</taxon>
        <taxon>Cyprinodon</taxon>
    </lineage>
</organism>
<dbReference type="AlphaFoldDB" id="A0A3Q2CUM0"/>
<reference evidence="3" key="2">
    <citation type="submission" date="2025-09" db="UniProtKB">
        <authorList>
            <consortium name="Ensembl"/>
        </authorList>
    </citation>
    <scope>IDENTIFICATION</scope>
</reference>